<dbReference type="RefSeq" id="WP_007281124.1">
    <property type="nucleotide sequence ID" value="NZ_ABCK01000037.1"/>
</dbReference>
<accession>A6DTH5</accession>
<evidence type="ECO:0000256" key="2">
    <source>
        <dbReference type="ARBA" id="ARBA00005005"/>
    </source>
</evidence>
<dbReference type="InterPro" id="IPR036250">
    <property type="entry name" value="AcylCo_DH-like_C"/>
</dbReference>
<evidence type="ECO:0000259" key="15">
    <source>
        <dbReference type="Pfam" id="PF02771"/>
    </source>
</evidence>
<comment type="pathway">
    <text evidence="2">Lipid metabolism; fatty acid beta-oxidation.</text>
</comment>
<feature type="transmembrane region" description="Helical" evidence="12">
    <location>
        <begin position="7"/>
        <end position="25"/>
    </location>
</feature>
<name>A6DTH5_9BACT</name>
<keyword evidence="12" id="KW-0472">Membrane</keyword>
<keyword evidence="18" id="KW-1185">Reference proteome</keyword>
<dbReference type="SUPFAM" id="SSF47203">
    <property type="entry name" value="Acyl-CoA dehydrogenase C-terminal domain-like"/>
    <property type="match status" value="1"/>
</dbReference>
<evidence type="ECO:0000313" key="17">
    <source>
        <dbReference type="EMBL" id="EDM25079.1"/>
    </source>
</evidence>
<dbReference type="InterPro" id="IPR037069">
    <property type="entry name" value="AcylCoA_DH/ox_N_sf"/>
</dbReference>
<evidence type="ECO:0000256" key="8">
    <source>
        <dbReference type="ARBA" id="ARBA00022827"/>
    </source>
</evidence>
<dbReference type="InterPro" id="IPR009100">
    <property type="entry name" value="AcylCoA_DH/oxidase_NM_dom_sf"/>
</dbReference>
<dbReference type="InterPro" id="IPR015396">
    <property type="entry name" value="FadE_C"/>
</dbReference>
<dbReference type="GO" id="GO:0033539">
    <property type="term" value="P:fatty acid beta-oxidation using acyl-CoA dehydrogenase"/>
    <property type="evidence" value="ECO:0007669"/>
    <property type="project" value="InterPro"/>
</dbReference>
<dbReference type="Pfam" id="PF09317">
    <property type="entry name" value="ACDH_C"/>
    <property type="match status" value="1"/>
</dbReference>
<dbReference type="STRING" id="313628.LNTAR_10081"/>
<evidence type="ECO:0000256" key="4">
    <source>
        <dbReference type="ARBA" id="ARBA00012033"/>
    </source>
</evidence>
<feature type="transmembrane region" description="Helical" evidence="12">
    <location>
        <begin position="31"/>
        <end position="63"/>
    </location>
</feature>
<dbReference type="PANTHER" id="PTHR48083:SF33">
    <property type="entry name" value="ACYL-COENZYME A DEHYDROGENASE"/>
    <property type="match status" value="1"/>
</dbReference>
<evidence type="ECO:0000313" key="18">
    <source>
        <dbReference type="Proteomes" id="UP000004947"/>
    </source>
</evidence>
<evidence type="ECO:0000259" key="16">
    <source>
        <dbReference type="Pfam" id="PF09317"/>
    </source>
</evidence>
<dbReference type="InterPro" id="IPR050741">
    <property type="entry name" value="Acyl-CoA_dehydrogenase"/>
</dbReference>
<feature type="domain" description="Acyl-CoA oxidase/dehydrogenase middle" evidence="14">
    <location>
        <begin position="241"/>
        <end position="339"/>
    </location>
</feature>
<dbReference type="GO" id="GO:0050660">
    <property type="term" value="F:flavin adenine dinucleotide binding"/>
    <property type="evidence" value="ECO:0007669"/>
    <property type="project" value="InterPro"/>
</dbReference>
<dbReference type="GO" id="GO:0004466">
    <property type="term" value="F:long-chain fatty acyl-CoA dehydrogenase activity"/>
    <property type="evidence" value="ECO:0007669"/>
    <property type="project" value="UniProtKB-EC"/>
</dbReference>
<comment type="catalytic activity">
    <reaction evidence="10">
        <text>a medium-chain 2,3-saturated fatty acyl-CoA + oxidized [electron-transfer flavoprotein] + H(+) = a medium-chain (2E)-enoyl-CoA + reduced [electron-transfer flavoprotein]</text>
        <dbReference type="Rhea" id="RHEA:14477"/>
        <dbReference type="Rhea" id="RHEA-COMP:10685"/>
        <dbReference type="Rhea" id="RHEA-COMP:10686"/>
        <dbReference type="ChEBI" id="CHEBI:15378"/>
        <dbReference type="ChEBI" id="CHEBI:57692"/>
        <dbReference type="ChEBI" id="CHEBI:58307"/>
        <dbReference type="ChEBI" id="CHEBI:83723"/>
        <dbReference type="ChEBI" id="CHEBI:83726"/>
        <dbReference type="EC" id="1.3.8.7"/>
    </reaction>
</comment>
<dbReference type="Pfam" id="PF00441">
    <property type="entry name" value="Acyl-CoA_dh_1"/>
    <property type="match status" value="1"/>
</dbReference>
<comment type="catalytic activity">
    <reaction evidence="11">
        <text>a long-chain 2,3-saturated fatty acyl-CoA + oxidized [electron-transfer flavoprotein] + H(+) = a long-chain (2E)-enoyl-CoA + reduced [electron-transfer flavoprotein]</text>
        <dbReference type="Rhea" id="RHEA:17721"/>
        <dbReference type="Rhea" id="RHEA-COMP:10685"/>
        <dbReference type="Rhea" id="RHEA-COMP:10686"/>
        <dbReference type="ChEBI" id="CHEBI:15378"/>
        <dbReference type="ChEBI" id="CHEBI:57692"/>
        <dbReference type="ChEBI" id="CHEBI:58307"/>
        <dbReference type="ChEBI" id="CHEBI:83721"/>
        <dbReference type="ChEBI" id="CHEBI:83727"/>
        <dbReference type="EC" id="1.3.8.8"/>
    </reaction>
</comment>
<dbReference type="UniPathway" id="UPA00659"/>
<sequence>MNYLANTPLYISIPIFVIVLLVLAYRNLPGFLWAIASLIFVAGYSSSFVPPLIVLAVFAIFIVPPIRCALISKPVMTFLGKIGLLPAISQTEREAIDAGTVWVEKEFFSGSPDFKRILSQPYPSLTAEEQAFMDGPVEELCKMVSDYDVACRGDLTPETWEFIKKSGFLSMIIPKEYGGLAFSGLAVSSVCSKLASHCGPLSITVMVPNSLGPGELLSHFGTQEQKDHYLPRLADGREIPCFGLTEPMAGSDAGSISSHAEVFKKEDGELYLRFNFKKRYITLAAVSTVIGLAFKLRDPQNFLGKGEELGITCALIPSDAPGIHLGRRHDPLGSSFYNCPINGENVELPLEKHVIGGHSGVGIGWRMLMNCLSAGRAVTLPATSTGTSKMCNRAVGAYAKVRKQFGLSIGQFEGIQEAMCEVGGYNYMLEAARIYTCGGVDSGEKPSVVSALAKYHFTETVRTSINHAMDISGGSGISRGPKNIFANAYTSTPIAITVEGANILTRTMIIFGQGLIRCHPTAMDEVNAIESGDAAAFDKALWSHISFVVSNVTRAKLLTLTRGWLSPVPSGPFSKYLRRINWASSLFAVFADMAMGSYGGNLKRAERITGRFGDMLSWMYFACTVIKRYEHEGCKKEDLPHATWALDRCMENISTAFDGILQNIELPLLSPILKYIHRPFFRFNSFGSGPDDKTGQKIALAMMTPGEQRDRFSYGMYIPSSEREGLGKLEEAFVDLVKSEELFDKIKKSGVKAKHPSAMIKEGFANSSITAEQVDFLKQTVEKCEAAIQVDEFELDDYLHTRSPTALT</sequence>
<evidence type="ECO:0000259" key="14">
    <source>
        <dbReference type="Pfam" id="PF02770"/>
    </source>
</evidence>
<keyword evidence="12" id="KW-0812">Transmembrane</keyword>
<evidence type="ECO:0000256" key="7">
    <source>
        <dbReference type="ARBA" id="ARBA00022630"/>
    </source>
</evidence>
<dbReference type="InterPro" id="IPR013786">
    <property type="entry name" value="AcylCoA_DH/ox_N"/>
</dbReference>
<evidence type="ECO:0000256" key="11">
    <source>
        <dbReference type="ARBA" id="ARBA00049247"/>
    </source>
</evidence>
<dbReference type="Gene3D" id="1.10.540.10">
    <property type="entry name" value="Acyl-CoA dehydrogenase/oxidase, N-terminal domain"/>
    <property type="match status" value="1"/>
</dbReference>
<evidence type="ECO:0000256" key="3">
    <source>
        <dbReference type="ARBA" id="ARBA00009347"/>
    </source>
</evidence>
<dbReference type="OrthoDB" id="9802447at2"/>
<keyword evidence="7" id="KW-0285">Flavoprotein</keyword>
<comment type="cofactor">
    <cofactor evidence="1">
        <name>FAD</name>
        <dbReference type="ChEBI" id="CHEBI:57692"/>
    </cofactor>
</comment>
<keyword evidence="8" id="KW-0274">FAD</keyword>
<keyword evidence="9 17" id="KW-0560">Oxidoreductase</keyword>
<protein>
    <recommendedName>
        <fullName evidence="6">Acyl-coenzyme A dehydrogenase</fullName>
        <ecNumber evidence="4">1.3.8.7</ecNumber>
        <ecNumber evidence="5">1.3.8.8</ecNumber>
    </recommendedName>
</protein>
<dbReference type="InterPro" id="IPR009075">
    <property type="entry name" value="AcylCo_DH/oxidase_C"/>
</dbReference>
<dbReference type="FunFam" id="1.20.140.10:FF:000009">
    <property type="entry name" value="Acyl-CoA dehydrogenase"/>
    <property type="match status" value="1"/>
</dbReference>
<comment type="similarity">
    <text evidence="3">Belongs to the acyl-CoA dehydrogenase family.</text>
</comment>
<organism evidence="17 18">
    <name type="scientific">Lentisphaera araneosa HTCC2155</name>
    <dbReference type="NCBI Taxonomy" id="313628"/>
    <lineage>
        <taxon>Bacteria</taxon>
        <taxon>Pseudomonadati</taxon>
        <taxon>Lentisphaerota</taxon>
        <taxon>Lentisphaeria</taxon>
        <taxon>Lentisphaerales</taxon>
        <taxon>Lentisphaeraceae</taxon>
        <taxon>Lentisphaera</taxon>
    </lineage>
</organism>
<dbReference type="InterPro" id="IPR006091">
    <property type="entry name" value="Acyl-CoA_Oxase/DH_mid-dom"/>
</dbReference>
<reference evidence="17 18" key="1">
    <citation type="journal article" date="2010" name="J. Bacteriol.">
        <title>Genome sequence of Lentisphaera araneosa HTCC2155T, the type species of the order Lentisphaerales in the phylum Lentisphaerae.</title>
        <authorList>
            <person name="Thrash J.C."/>
            <person name="Cho J.C."/>
            <person name="Vergin K.L."/>
            <person name="Morris R.M."/>
            <person name="Giovannoni S.J."/>
        </authorList>
    </citation>
    <scope>NUCLEOTIDE SEQUENCE [LARGE SCALE GENOMIC DNA]</scope>
    <source>
        <strain evidence="17 18">HTCC2155</strain>
    </source>
</reference>
<gene>
    <name evidence="17" type="primary">fadE</name>
    <name evidence="17" type="ORF">LNTAR_10081</name>
</gene>
<dbReference type="NCBIfam" id="NF009586">
    <property type="entry name" value="PRK13026.1"/>
    <property type="match status" value="1"/>
</dbReference>
<feature type="domain" description="Acyl-CoA dehydrogenase/oxidase N-terminal" evidence="15">
    <location>
        <begin position="144"/>
        <end position="236"/>
    </location>
</feature>
<dbReference type="GO" id="GO:0070991">
    <property type="term" value="F:medium-chain fatty acyl-CoA dehydrogenase activity"/>
    <property type="evidence" value="ECO:0007669"/>
    <property type="project" value="UniProtKB-EC"/>
</dbReference>
<evidence type="ECO:0000256" key="12">
    <source>
        <dbReference type="SAM" id="Phobius"/>
    </source>
</evidence>
<dbReference type="FunFam" id="1.10.540.10:FF:000004">
    <property type="entry name" value="Acyl-CoA dehydrogenase"/>
    <property type="match status" value="1"/>
</dbReference>
<dbReference type="PANTHER" id="PTHR48083">
    <property type="entry name" value="MEDIUM-CHAIN SPECIFIC ACYL-COA DEHYDROGENASE, MITOCHONDRIAL-RELATED"/>
    <property type="match status" value="1"/>
</dbReference>
<feature type="domain" description="Acyl-CoA dehydrogenase/oxidase C-terminal" evidence="13">
    <location>
        <begin position="364"/>
        <end position="509"/>
    </location>
</feature>
<proteinExistence type="inferred from homology"/>
<dbReference type="AlphaFoldDB" id="A6DTH5"/>
<dbReference type="SUPFAM" id="SSF56645">
    <property type="entry name" value="Acyl-CoA dehydrogenase NM domain-like"/>
    <property type="match status" value="1"/>
</dbReference>
<dbReference type="Gene3D" id="2.40.110.10">
    <property type="entry name" value="Butyryl-CoA Dehydrogenase, subunit A, domain 2"/>
    <property type="match status" value="1"/>
</dbReference>
<dbReference type="Pfam" id="PF02771">
    <property type="entry name" value="Acyl-CoA_dh_N"/>
    <property type="match status" value="1"/>
</dbReference>
<evidence type="ECO:0000259" key="13">
    <source>
        <dbReference type="Pfam" id="PF00441"/>
    </source>
</evidence>
<keyword evidence="12" id="KW-1133">Transmembrane helix</keyword>
<evidence type="ECO:0000256" key="9">
    <source>
        <dbReference type="ARBA" id="ARBA00023002"/>
    </source>
</evidence>
<dbReference type="Gene3D" id="1.20.140.10">
    <property type="entry name" value="Butyryl-CoA Dehydrogenase, subunit A, domain 3"/>
    <property type="match status" value="1"/>
</dbReference>
<dbReference type="GO" id="GO:0005737">
    <property type="term" value="C:cytoplasm"/>
    <property type="evidence" value="ECO:0007669"/>
    <property type="project" value="TreeGrafter"/>
</dbReference>
<dbReference type="Proteomes" id="UP000004947">
    <property type="component" value="Unassembled WGS sequence"/>
</dbReference>
<feature type="domain" description="Acyl-CoA dehydrogenase C-terminal bacterial-type" evidence="16">
    <location>
        <begin position="516"/>
        <end position="793"/>
    </location>
</feature>
<dbReference type="eggNOG" id="COG1960">
    <property type="taxonomic scope" value="Bacteria"/>
</dbReference>
<evidence type="ECO:0000256" key="6">
    <source>
        <dbReference type="ARBA" id="ARBA00020144"/>
    </source>
</evidence>
<dbReference type="Pfam" id="PF02770">
    <property type="entry name" value="Acyl-CoA_dh_M"/>
    <property type="match status" value="1"/>
</dbReference>
<evidence type="ECO:0000256" key="1">
    <source>
        <dbReference type="ARBA" id="ARBA00001974"/>
    </source>
</evidence>
<dbReference type="EMBL" id="ABCK01000037">
    <property type="protein sequence ID" value="EDM25079.1"/>
    <property type="molecule type" value="Genomic_DNA"/>
</dbReference>
<dbReference type="InterPro" id="IPR006089">
    <property type="entry name" value="Acyl-CoA_DH_CS"/>
</dbReference>
<dbReference type="InterPro" id="IPR046373">
    <property type="entry name" value="Acyl-CoA_Oxase/DH_mid-dom_sf"/>
</dbReference>
<dbReference type="NCBIfam" id="NF007000">
    <property type="entry name" value="PRK09463.1"/>
    <property type="match status" value="1"/>
</dbReference>
<dbReference type="EC" id="1.3.8.7" evidence="4"/>
<evidence type="ECO:0000256" key="5">
    <source>
        <dbReference type="ARBA" id="ARBA00012040"/>
    </source>
</evidence>
<dbReference type="PROSITE" id="PS00072">
    <property type="entry name" value="ACYL_COA_DH_1"/>
    <property type="match status" value="1"/>
</dbReference>
<comment type="caution">
    <text evidence="17">The sequence shown here is derived from an EMBL/GenBank/DDBJ whole genome shotgun (WGS) entry which is preliminary data.</text>
</comment>
<dbReference type="EC" id="1.3.8.8" evidence="5"/>
<evidence type="ECO:0000256" key="10">
    <source>
        <dbReference type="ARBA" id="ARBA00047882"/>
    </source>
</evidence>